<name>A0A438IBE0_VITVI</name>
<dbReference type="FunFam" id="3.30.420.40:FF:000028">
    <property type="entry name" value="heat shock 70 kDa protein-like"/>
    <property type="match status" value="1"/>
</dbReference>
<dbReference type="EMBL" id="QGNW01000125">
    <property type="protein sequence ID" value="RVW94004.1"/>
    <property type="molecule type" value="Genomic_DNA"/>
</dbReference>
<organism evidence="4 5">
    <name type="scientific">Vitis vinifera</name>
    <name type="common">Grape</name>
    <dbReference type="NCBI Taxonomy" id="29760"/>
    <lineage>
        <taxon>Eukaryota</taxon>
        <taxon>Viridiplantae</taxon>
        <taxon>Streptophyta</taxon>
        <taxon>Embryophyta</taxon>
        <taxon>Tracheophyta</taxon>
        <taxon>Spermatophyta</taxon>
        <taxon>Magnoliopsida</taxon>
        <taxon>eudicotyledons</taxon>
        <taxon>Gunneridae</taxon>
        <taxon>Pentapetalae</taxon>
        <taxon>rosids</taxon>
        <taxon>Vitales</taxon>
        <taxon>Vitaceae</taxon>
        <taxon>Viteae</taxon>
        <taxon>Vitis</taxon>
    </lineage>
</organism>
<dbReference type="Pfam" id="PF00012">
    <property type="entry name" value="HSP70"/>
    <property type="match status" value="1"/>
</dbReference>
<dbReference type="PANTHER" id="PTHR19375">
    <property type="entry name" value="HEAT SHOCK PROTEIN 70KDA"/>
    <property type="match status" value="1"/>
</dbReference>
<evidence type="ECO:0000256" key="1">
    <source>
        <dbReference type="ARBA" id="ARBA00007381"/>
    </source>
</evidence>
<dbReference type="Proteomes" id="UP000288805">
    <property type="component" value="Unassembled WGS sequence"/>
</dbReference>
<keyword evidence="2" id="KW-0547">Nucleotide-binding</keyword>
<reference evidence="4 5" key="1">
    <citation type="journal article" date="2018" name="PLoS Genet.">
        <title>Population sequencing reveals clonal diversity and ancestral inbreeding in the grapevine cultivar Chardonnay.</title>
        <authorList>
            <person name="Roach M.J."/>
            <person name="Johnson D.L."/>
            <person name="Bohlmann J."/>
            <person name="van Vuuren H.J."/>
            <person name="Jones S.J."/>
            <person name="Pretorius I.S."/>
            <person name="Schmidt S.A."/>
            <person name="Borneman A.R."/>
        </authorList>
    </citation>
    <scope>NUCLEOTIDE SEQUENCE [LARGE SCALE GENOMIC DNA]</scope>
    <source>
        <strain evidence="5">cv. Chardonnay</strain>
        <tissue evidence="4">Leaf</tissue>
    </source>
</reference>
<dbReference type="AlphaFoldDB" id="A0A438IBE0"/>
<gene>
    <name evidence="4" type="primary">HSC-2_2</name>
    <name evidence="4" type="ORF">CK203_034054</name>
</gene>
<dbReference type="SUPFAM" id="SSF53067">
    <property type="entry name" value="Actin-like ATPase domain"/>
    <property type="match status" value="1"/>
</dbReference>
<comment type="caution">
    <text evidence="4">The sequence shown here is derived from an EMBL/GenBank/DDBJ whole genome shotgun (WGS) entry which is preliminary data.</text>
</comment>
<dbReference type="GO" id="GO:0005524">
    <property type="term" value="F:ATP binding"/>
    <property type="evidence" value="ECO:0007669"/>
    <property type="project" value="UniProtKB-KW"/>
</dbReference>
<keyword evidence="3" id="KW-0067">ATP-binding</keyword>
<dbReference type="InterPro" id="IPR043129">
    <property type="entry name" value="ATPase_NBD"/>
</dbReference>
<dbReference type="SUPFAM" id="SSF100920">
    <property type="entry name" value="Heat shock protein 70kD (HSP70), peptide-binding domain"/>
    <property type="match status" value="1"/>
</dbReference>
<protein>
    <submittedName>
        <fullName evidence="4">Heat shock cognate 70 kDa protein 2</fullName>
    </submittedName>
</protein>
<dbReference type="Gene3D" id="2.60.34.10">
    <property type="entry name" value="Substrate Binding Domain Of DNAk, Chain A, domain 1"/>
    <property type="match status" value="1"/>
</dbReference>
<evidence type="ECO:0000256" key="3">
    <source>
        <dbReference type="ARBA" id="ARBA00022840"/>
    </source>
</evidence>
<dbReference type="PRINTS" id="PR00301">
    <property type="entry name" value="HEATSHOCK70"/>
</dbReference>
<evidence type="ECO:0000313" key="4">
    <source>
        <dbReference type="EMBL" id="RVW94004.1"/>
    </source>
</evidence>
<sequence length="355" mass="39793">MEREASWINHCLDDRRRDTGDFGSFSEIRVEVNKEVETVDSRSELYVCNPITKRCKRLEEHPGLKFSDYSALAISVNRISHHYTISIVKSKQVPRKFFQWDLSIHIYDSETMIWVTALTEVVTRWRAGDDSVICDGVLSFIPVPCPLTCGRLMNLKGKMVMVGGIGKHDRPDIIKGIGIWVLNGKELRKSINPDEAVAYGAAIQAAILSGEGNDKVQDLLLLDVTPLSLGLETVGGVMTVLIPRNTTIPMKKEQVFSTYYDNHPSVLIQVYEGERTRIREAETTTCLVSLSSPAFPAPRDVPRITVCFDIDANGILNVFIEDTPPAKQTQLHYRYASTLILIIPTTYSDSPIVHD</sequence>
<keyword evidence="4" id="KW-0346">Stress response</keyword>
<proteinExistence type="inferred from homology"/>
<dbReference type="InterPro" id="IPR029047">
    <property type="entry name" value="HSP70_peptide-bd_sf"/>
</dbReference>
<dbReference type="InterPro" id="IPR013126">
    <property type="entry name" value="Hsp_70_fam"/>
</dbReference>
<comment type="similarity">
    <text evidence="1">Belongs to the heat shock protein 70 family.</text>
</comment>
<dbReference type="Gene3D" id="3.30.420.40">
    <property type="match status" value="2"/>
</dbReference>
<evidence type="ECO:0000313" key="5">
    <source>
        <dbReference type="Proteomes" id="UP000288805"/>
    </source>
</evidence>
<accession>A0A438IBE0</accession>
<evidence type="ECO:0000256" key="2">
    <source>
        <dbReference type="ARBA" id="ARBA00022741"/>
    </source>
</evidence>
<dbReference type="GO" id="GO:0140662">
    <property type="term" value="F:ATP-dependent protein folding chaperone"/>
    <property type="evidence" value="ECO:0007669"/>
    <property type="project" value="InterPro"/>
</dbReference>